<dbReference type="Gene3D" id="3.30.420.610">
    <property type="entry name" value="LOTUS domain-like"/>
    <property type="match status" value="1"/>
</dbReference>
<feature type="compositionally biased region" description="Basic and acidic residues" evidence="1">
    <location>
        <begin position="193"/>
        <end position="204"/>
    </location>
</feature>
<evidence type="ECO:0000256" key="1">
    <source>
        <dbReference type="SAM" id="MobiDB-lite"/>
    </source>
</evidence>
<dbReference type="Pfam" id="PF12872">
    <property type="entry name" value="OST-HTH"/>
    <property type="match status" value="1"/>
</dbReference>
<dbReference type="Gene3D" id="3.40.50.1010">
    <property type="entry name" value="5'-nuclease"/>
    <property type="match status" value="1"/>
</dbReference>
<feature type="domain" description="HTH OST-type" evidence="2">
    <location>
        <begin position="307"/>
        <end position="385"/>
    </location>
</feature>
<dbReference type="InterPro" id="IPR021139">
    <property type="entry name" value="NYN"/>
</dbReference>
<organism evidence="3 4">
    <name type="scientific">Herbiconiux moechotypicola</name>
    <dbReference type="NCBI Taxonomy" id="637393"/>
    <lineage>
        <taxon>Bacteria</taxon>
        <taxon>Bacillati</taxon>
        <taxon>Actinomycetota</taxon>
        <taxon>Actinomycetes</taxon>
        <taxon>Micrococcales</taxon>
        <taxon>Microbacteriaceae</taxon>
        <taxon>Herbiconiux</taxon>
    </lineage>
</organism>
<dbReference type="RefSeq" id="WP_259479548.1">
    <property type="nucleotide sequence ID" value="NZ_BAAAQY010000005.1"/>
</dbReference>
<dbReference type="PANTHER" id="PTHR35811:SF1">
    <property type="entry name" value="HTH OST-TYPE DOMAIN-CONTAINING PROTEIN"/>
    <property type="match status" value="1"/>
</dbReference>
<keyword evidence="4" id="KW-1185">Reference proteome</keyword>
<evidence type="ECO:0000259" key="2">
    <source>
        <dbReference type="PROSITE" id="PS51644"/>
    </source>
</evidence>
<dbReference type="CDD" id="cd10146">
    <property type="entry name" value="LabA_like_C"/>
    <property type="match status" value="1"/>
</dbReference>
<proteinExistence type="predicted"/>
<accession>A0ABN3DLH1</accession>
<dbReference type="Pfam" id="PF01936">
    <property type="entry name" value="NYN"/>
    <property type="match status" value="1"/>
</dbReference>
<dbReference type="CDD" id="cd11297">
    <property type="entry name" value="PIN_LabA-like_N_1"/>
    <property type="match status" value="1"/>
</dbReference>
<dbReference type="InterPro" id="IPR025605">
    <property type="entry name" value="OST-HTH/LOTUS_dom"/>
</dbReference>
<feature type="region of interest" description="Disordered" evidence="1">
    <location>
        <begin position="190"/>
        <end position="281"/>
    </location>
</feature>
<dbReference type="InterPro" id="IPR041966">
    <property type="entry name" value="LOTUS-like"/>
</dbReference>
<sequence>MTETDDARVGLYIDFDNIVISRYQQLHGRQAFQRDGIRDFDRTAPGADTEIAARLTAATVDFDAIVDFAASFGTIVVNRAYADWSVPVNASYQRQLMSRAVDLTQLFTTTTRGTKNGADIRLAVDVVEDLFRLADLTHVIIVAGDSDYIALAQKSKRLGRFVVGIGVAGSSSTSLAAACDEFEHYDSLPGVERVPDARATRTETDASASQTKQGGGRKKAAATSTDSASSTSAADPAAPSGTAGTAAPAPTRGRRAKPQDAPAADPAEAGSGTPASTSRRVTVPVFSHAPEPSFDDTDDDTVELPDPQAVATELLRRALQIGHAKGDGDEWLNTGNVKNQMRRMDPSFNEKPLGFRSFSDFLASRADIADLQEDGSQRLIRLHRA</sequence>
<evidence type="ECO:0000313" key="4">
    <source>
        <dbReference type="Proteomes" id="UP001500929"/>
    </source>
</evidence>
<protein>
    <recommendedName>
        <fullName evidence="2">HTH OST-type domain-containing protein</fullName>
    </recommendedName>
</protein>
<dbReference type="PANTHER" id="PTHR35811">
    <property type="entry name" value="SLR1870 PROTEIN"/>
    <property type="match status" value="1"/>
</dbReference>
<dbReference type="PROSITE" id="PS51644">
    <property type="entry name" value="HTH_OST"/>
    <property type="match status" value="1"/>
</dbReference>
<evidence type="ECO:0000313" key="3">
    <source>
        <dbReference type="EMBL" id="GAA2235563.1"/>
    </source>
</evidence>
<feature type="compositionally biased region" description="Low complexity" evidence="1">
    <location>
        <begin position="259"/>
        <end position="269"/>
    </location>
</feature>
<reference evidence="3 4" key="1">
    <citation type="journal article" date="2019" name="Int. J. Syst. Evol. Microbiol.">
        <title>The Global Catalogue of Microorganisms (GCM) 10K type strain sequencing project: providing services to taxonomists for standard genome sequencing and annotation.</title>
        <authorList>
            <consortium name="The Broad Institute Genomics Platform"/>
            <consortium name="The Broad Institute Genome Sequencing Center for Infectious Disease"/>
            <person name="Wu L."/>
            <person name="Ma J."/>
        </authorList>
    </citation>
    <scope>NUCLEOTIDE SEQUENCE [LARGE SCALE GENOMIC DNA]</scope>
    <source>
        <strain evidence="3 4">JCM 16117</strain>
    </source>
</reference>
<dbReference type="Proteomes" id="UP001500929">
    <property type="component" value="Unassembled WGS sequence"/>
</dbReference>
<dbReference type="EMBL" id="BAAAQY010000005">
    <property type="protein sequence ID" value="GAA2235563.1"/>
    <property type="molecule type" value="Genomic_DNA"/>
</dbReference>
<name>A0ABN3DLH1_9MICO</name>
<comment type="caution">
    <text evidence="3">The sequence shown here is derived from an EMBL/GenBank/DDBJ whole genome shotgun (WGS) entry which is preliminary data.</text>
</comment>
<gene>
    <name evidence="3" type="ORF">GCM10009851_20730</name>
</gene>
<feature type="compositionally biased region" description="Low complexity" evidence="1">
    <location>
        <begin position="221"/>
        <end position="251"/>
    </location>
</feature>